<proteinExistence type="predicted"/>
<sequence>MIRLRNTRISLNNIRMTTYFWICFTIQTKLGLAII</sequence>
<reference evidence="1" key="1">
    <citation type="journal article" date="2021" name="Proc. Natl. Acad. Sci. U.S.A.">
        <title>A Catalog of Tens of Thousands of Viruses from Human Metagenomes Reveals Hidden Associations with Chronic Diseases.</title>
        <authorList>
            <person name="Tisza M.J."/>
            <person name="Buck C.B."/>
        </authorList>
    </citation>
    <scope>NUCLEOTIDE SEQUENCE</scope>
    <source>
        <strain evidence="1">CtBM815</strain>
    </source>
</reference>
<accession>A0A8S5RKA6</accession>
<name>A0A8S5RKA6_9VIRU</name>
<organism evidence="1">
    <name type="scientific">virus sp. ctBM815</name>
    <dbReference type="NCBI Taxonomy" id="2825806"/>
    <lineage>
        <taxon>Viruses</taxon>
    </lineage>
</organism>
<dbReference type="EMBL" id="BK059109">
    <property type="protein sequence ID" value="DAE31530.1"/>
    <property type="molecule type" value="Genomic_DNA"/>
</dbReference>
<evidence type="ECO:0000313" key="1">
    <source>
        <dbReference type="EMBL" id="DAE31530.1"/>
    </source>
</evidence>
<protein>
    <submittedName>
        <fullName evidence="1">Uncharacterized protein</fullName>
    </submittedName>
</protein>